<evidence type="ECO:0000256" key="1">
    <source>
        <dbReference type="SAM" id="MobiDB-lite"/>
    </source>
</evidence>
<name>X1BL69_9ZZZZ</name>
<comment type="caution">
    <text evidence="2">The sequence shown here is derived from an EMBL/GenBank/DDBJ whole genome shotgun (WGS) entry which is preliminary data.</text>
</comment>
<dbReference type="AlphaFoldDB" id="X1BL69"/>
<feature type="region of interest" description="Disordered" evidence="1">
    <location>
        <begin position="1"/>
        <end position="21"/>
    </location>
</feature>
<evidence type="ECO:0000313" key="2">
    <source>
        <dbReference type="EMBL" id="GAG96649.1"/>
    </source>
</evidence>
<accession>X1BL69</accession>
<organism evidence="2">
    <name type="scientific">marine sediment metagenome</name>
    <dbReference type="NCBI Taxonomy" id="412755"/>
    <lineage>
        <taxon>unclassified sequences</taxon>
        <taxon>metagenomes</taxon>
        <taxon>ecological metagenomes</taxon>
    </lineage>
</organism>
<gene>
    <name evidence="2" type="ORF">S01H4_47132</name>
</gene>
<feature type="non-terminal residue" evidence="2">
    <location>
        <position position="36"/>
    </location>
</feature>
<protein>
    <submittedName>
        <fullName evidence="2">Uncharacterized protein</fullName>
    </submittedName>
</protein>
<proteinExistence type="predicted"/>
<reference evidence="2" key="1">
    <citation type="journal article" date="2014" name="Front. Microbiol.">
        <title>High frequency of phylogenetically diverse reductive dehalogenase-homologous genes in deep subseafloor sedimentary metagenomes.</title>
        <authorList>
            <person name="Kawai M."/>
            <person name="Futagami T."/>
            <person name="Toyoda A."/>
            <person name="Takaki Y."/>
            <person name="Nishi S."/>
            <person name="Hori S."/>
            <person name="Arai W."/>
            <person name="Tsubouchi T."/>
            <person name="Morono Y."/>
            <person name="Uchiyama I."/>
            <person name="Ito T."/>
            <person name="Fujiyama A."/>
            <person name="Inagaki F."/>
            <person name="Takami H."/>
        </authorList>
    </citation>
    <scope>NUCLEOTIDE SEQUENCE</scope>
    <source>
        <strain evidence="2">Expedition CK06-06</strain>
    </source>
</reference>
<sequence length="36" mass="3881">MTEHDKHTLGELADQAAGGDDRGLRCKVCACQHSKV</sequence>
<dbReference type="EMBL" id="BART01026416">
    <property type="protein sequence ID" value="GAG96649.1"/>
    <property type="molecule type" value="Genomic_DNA"/>
</dbReference>